<dbReference type="GO" id="GO:0016020">
    <property type="term" value="C:membrane"/>
    <property type="evidence" value="ECO:0007669"/>
    <property type="project" value="UniProtKB-SubCell"/>
</dbReference>
<dbReference type="HOGENOM" id="CLU_885537_0_0_1"/>
<feature type="transmembrane region" description="Helical" evidence="4">
    <location>
        <begin position="34"/>
        <end position="60"/>
    </location>
</feature>
<sequence>MPAPRAREQPRVPGERQPLLPRGARGPRRWRRAAGAAVLLVEMLERAAFFGVTANLVLYLNSTNFNWTGEQATRAALVFLGASYLLAPVGGWLADVYLGRYRAVALSLLLYLAASGLLPATAFPDGRSSFCGEMPASPLGPACPSAGCPRSSPSPYCAPVLYAGLLLLGLAASSVRSNLTSFGADQVMDLGRDATRRFFNWFTGASTWVLCCRCWWWRLFSRTSASCWATASLWAVWAWHFSSSSLPPPSSSPSPRWAAKCPLCLSSLSKTAAPSCGNDTRPETVNVPACWPTRGLPSQGLPRKRTSPTSRCW</sequence>
<evidence type="ECO:0000256" key="1">
    <source>
        <dbReference type="ARBA" id="ARBA00004141"/>
    </source>
</evidence>
<feature type="compositionally biased region" description="Basic and acidic residues" evidence="3">
    <location>
        <begin position="1"/>
        <end position="14"/>
    </location>
</feature>
<comment type="interaction">
    <interactant intactId="EBI-10223741">
        <id>Q05CH4</id>
    </interactant>
    <interactant intactId="EBI-739580">
        <id>Q13137</id>
        <label>CALCOCO2</label>
    </interactant>
    <organismsDiffer>false</organismsDiffer>
    <experiments>3</experiments>
</comment>
<dbReference type="ChiTaRS" id="SLC15A3">
    <property type="organism name" value="human"/>
</dbReference>
<name>Q05CH4_HUMAN</name>
<accession>Q05CH4</accession>
<accession>E7EUF0</accession>
<keyword evidence="4" id="KW-0812">Transmembrane</keyword>
<evidence type="ECO:0000256" key="2">
    <source>
        <dbReference type="ARBA" id="ARBA00022856"/>
    </source>
</evidence>
<reference evidence="5" key="1">
    <citation type="journal article" date="2004" name="Genome Res.">
        <title>The status, quality, and expansion of the NIH full-length cDNA project: the Mammalian Gene Collection (MGC).</title>
        <authorList>
            <consortium name="The MGC Project Team"/>
            <person name="Gerhard D.S."/>
            <person name="Wagner L."/>
            <person name="Feingold E.A."/>
            <person name="Shenmen C.M."/>
            <person name="Grouse L.H."/>
            <person name="Schuler G."/>
            <person name="Klein S.L."/>
            <person name="Old S."/>
            <person name="Rasooly R."/>
            <person name="Good P."/>
            <person name="Guyer M."/>
            <person name="Peck A.M."/>
            <person name="Derge J.G."/>
            <person name="Lipman D."/>
            <person name="Collins F.S."/>
            <person name="Jang W."/>
            <person name="Sherry S."/>
            <person name="Feolo M."/>
            <person name="Misquitta L."/>
            <person name="Lee E."/>
            <person name="Rotmistrovsky K."/>
            <person name="Greenhut S.F."/>
            <person name="Schaefer C.F."/>
            <person name="Buetow K."/>
            <person name="Bonner T.I."/>
            <person name="Haussler D."/>
            <person name="Kent J."/>
            <person name="Kiekhaus M."/>
            <person name="Furey T."/>
            <person name="Brent M."/>
            <person name="Prange C."/>
            <person name="Schreiber K."/>
            <person name="Shapiro N."/>
            <person name="Bhat N.K."/>
            <person name="Hopkins R.F."/>
            <person name="Hsie F."/>
            <person name="Driscoll T."/>
            <person name="Soares M.B."/>
            <person name="Casavant T.L."/>
            <person name="Scheetz T.E."/>
            <person name="Brown-stein M.J."/>
            <person name="Usdin T.B."/>
            <person name="Toshiyuki S."/>
            <person name="Carninci P."/>
            <person name="Piao Y."/>
            <person name="Dudekula D.B."/>
            <person name="Ko M.S."/>
            <person name="Kawakami K."/>
            <person name="Suzuki Y."/>
            <person name="Sugano S."/>
            <person name="Gruber C.E."/>
            <person name="Smith M.R."/>
            <person name="Simmons B."/>
            <person name="Moore T."/>
            <person name="Waterman R."/>
            <person name="Johnson S.L."/>
            <person name="Ruan Y."/>
            <person name="Wei C.L."/>
            <person name="Mathavan S."/>
            <person name="Gunaratne P.H."/>
            <person name="Wu J."/>
            <person name="Garcia A.M."/>
            <person name="Hulyk S.W."/>
            <person name="Fuh E."/>
            <person name="Yuan Y."/>
            <person name="Sneed A."/>
            <person name="Kowis C."/>
            <person name="Hodgson A."/>
            <person name="Muzny D.M."/>
            <person name="McPherson J."/>
            <person name="Gibbs R.A."/>
            <person name="Fahey J."/>
            <person name="Helton E."/>
            <person name="Ketteman M."/>
            <person name="Madan A."/>
            <person name="Rodrigues S."/>
            <person name="Sanchez A."/>
            <person name="Whiting M."/>
            <person name="Madari A."/>
            <person name="Young A.C."/>
            <person name="Wetherby K.D."/>
            <person name="Granite S.J."/>
            <person name="Kwong P.N."/>
            <person name="Brinkley C.P."/>
            <person name="Pearson R.L."/>
            <person name="Bouffard G.G."/>
            <person name="Blakesly R.W."/>
            <person name="Green E.D."/>
            <person name="Dickson M.C."/>
            <person name="Rodriguez A.C."/>
            <person name="Grimwood J."/>
            <person name="Schmutz J."/>
            <person name="Myers R.M."/>
            <person name="Butterfield Y.S."/>
            <person name="Griffith M."/>
            <person name="Griffith O.L."/>
            <person name="Krzywinski M.I."/>
            <person name="Liao N."/>
            <person name="Morin R."/>
            <person name="Morrin R."/>
            <person name="Palmquist D."/>
            <person name="Petrescu A.S."/>
            <person name="Skalska U."/>
            <person name="Smailus D.E."/>
            <person name="Stott J.M."/>
            <person name="Schnerch A."/>
            <person name="Schein J.E."/>
            <person name="Jones S.J."/>
            <person name="Holt R.A."/>
            <person name="Baross A."/>
            <person name="Marra M.A."/>
            <person name="Clifton S."/>
            <person name="Makowski K.A."/>
            <person name="Bosak S."/>
            <person name="Malek J."/>
        </authorList>
    </citation>
    <scope>NUCLEOTIDE SEQUENCE [LARGE SCALE MRNA]</scope>
    <source>
        <tissue evidence="5">Pancreas</tissue>
    </source>
</reference>
<dbReference type="GO" id="GO:0015833">
    <property type="term" value="P:peptide transport"/>
    <property type="evidence" value="ECO:0007669"/>
    <property type="project" value="UniProtKB-KW"/>
</dbReference>
<comment type="interaction">
    <interactant intactId="EBI-10223741">
        <id>Q05CH4</id>
    </interactant>
    <interactant intactId="EBI-10172181">
        <id>Q53SE7</id>
        <label>FLJ13057</label>
    </interactant>
    <organismsDiffer>false</organismsDiffer>
    <experiments>3</experiments>
</comment>
<protein>
    <submittedName>
        <fullName evidence="5">SLC15A3 protein</fullName>
    </submittedName>
</protein>
<proteinExistence type="evidence at protein level"/>
<feature type="transmembrane region" description="Helical" evidence="4">
    <location>
        <begin position="198"/>
        <end position="218"/>
    </location>
</feature>
<comment type="subcellular location">
    <subcellularLocation>
        <location evidence="1">Membrane</location>
        <topology evidence="1">Multi-pass membrane protein</topology>
    </subcellularLocation>
</comment>
<keyword evidence="4" id="KW-1133">Transmembrane helix</keyword>
<evidence type="ECO:0000256" key="4">
    <source>
        <dbReference type="SAM" id="Phobius"/>
    </source>
</evidence>
<dbReference type="PeptideAtlas" id="Q05CH4"/>
<keyword evidence="2" id="KW-0571">Peptide transport</keyword>
<dbReference type="ProteomicsDB" id="58390"/>
<evidence type="ECO:0000313" key="5">
    <source>
        <dbReference type="EMBL" id="AAH25710.1"/>
    </source>
</evidence>
<feature type="region of interest" description="Disordered" evidence="3">
    <location>
        <begin position="1"/>
        <end position="26"/>
    </location>
</feature>
<keyword evidence="2" id="KW-0813">Transport</keyword>
<dbReference type="AlphaFoldDB" id="Q05CH4"/>
<feature type="transmembrane region" description="Helical" evidence="4">
    <location>
        <begin position="101"/>
        <end position="120"/>
    </location>
</feature>
<dbReference type="PANTHER" id="PTHR11654">
    <property type="entry name" value="OLIGOPEPTIDE TRANSPORTER-RELATED"/>
    <property type="match status" value="1"/>
</dbReference>
<feature type="transmembrane region" description="Helical" evidence="4">
    <location>
        <begin position="160"/>
        <end position="177"/>
    </location>
</feature>
<dbReference type="UCSC" id="uc058bwq.1">
    <property type="organism name" value="human"/>
</dbReference>
<dbReference type="InterPro" id="IPR036259">
    <property type="entry name" value="MFS_trans_sf"/>
</dbReference>
<feature type="transmembrane region" description="Helical" evidence="4">
    <location>
        <begin position="72"/>
        <end position="94"/>
    </location>
</feature>
<comment type="interaction">
    <interactant intactId="EBI-10223741">
        <id>Q05CH4</id>
    </interactant>
    <interactant intactId="EBI-741037">
        <id>Q9BRK4</id>
        <label>LZTS2</label>
    </interactant>
    <organismsDiffer>false</organismsDiffer>
    <experiments>3</experiments>
</comment>
<comment type="interaction">
    <interactant intactId="EBI-10223741">
        <id>Q05CH4</id>
    </interactant>
    <interactant intactId="EBI-742327">
        <id>Q15654</id>
        <label>TRIP6</label>
    </interactant>
    <organismsDiffer>false</organismsDiffer>
    <experiments>3</experiments>
</comment>
<dbReference type="IntAct" id="Q05CH4">
    <property type="interactions" value="6"/>
</dbReference>
<comment type="interaction">
    <interactant intactId="EBI-10223741">
        <id>Q05CH4</id>
    </interactant>
    <interactant intactId="EBI-948001">
        <id>Q15323</id>
        <label>KRT31</label>
    </interactant>
    <organismsDiffer>false</organismsDiffer>
    <experiments>3</experiments>
</comment>
<keyword evidence="2" id="KW-0653">Protein transport</keyword>
<keyword evidence="4" id="KW-0472">Membrane</keyword>
<dbReference type="SUPFAM" id="SSF103473">
    <property type="entry name" value="MFS general substrate transporter"/>
    <property type="match status" value="1"/>
</dbReference>
<comment type="interaction">
    <interactant intactId="EBI-10223741">
        <id>Q05CH4</id>
    </interactant>
    <interactant intactId="EBI-719493">
        <id>P14373</id>
        <label>TRIM27</label>
    </interactant>
    <organismsDiffer>false</organismsDiffer>
    <experiments>3</experiments>
</comment>
<dbReference type="OrthoDB" id="8904098at2759"/>
<gene>
    <name evidence="5" type="primary">SLC15A3</name>
</gene>
<dbReference type="Gene3D" id="1.20.1250.20">
    <property type="entry name" value="MFS general substrate transporter like domains"/>
    <property type="match status" value="1"/>
</dbReference>
<evidence type="ECO:0000256" key="3">
    <source>
        <dbReference type="SAM" id="MobiDB-lite"/>
    </source>
</evidence>
<organism evidence="5">
    <name type="scientific">Homo sapiens</name>
    <name type="common">Human</name>
    <dbReference type="NCBI Taxonomy" id="9606"/>
    <lineage>
        <taxon>Eukaryota</taxon>
        <taxon>Metazoa</taxon>
        <taxon>Chordata</taxon>
        <taxon>Craniata</taxon>
        <taxon>Vertebrata</taxon>
        <taxon>Euteleostomi</taxon>
        <taxon>Mammalia</taxon>
        <taxon>Eutheria</taxon>
        <taxon>Euarchontoglires</taxon>
        <taxon>Primates</taxon>
        <taxon>Haplorrhini</taxon>
        <taxon>Catarrhini</taxon>
        <taxon>Hominidae</taxon>
        <taxon>Homo</taxon>
    </lineage>
</organism>
<dbReference type="EMBL" id="BC025710">
    <property type="protein sequence ID" value="AAH25710.1"/>
    <property type="molecule type" value="mRNA"/>
</dbReference>